<gene>
    <name evidence="13" type="ORF">CSSPTR1EN2_LOCUS17489</name>
</gene>
<name>A0ABP0UNF3_9BRYO</name>
<sequence length="209" mass="23449">MSPSIPREELERLMFFEQTREKAAADYARSPNDPDNLTRWGGALLELAHFRQGQDSIDMVQDAVAKLEEALRINPRKHDALWCLGNAHTSQGFLVTETYKANAYFKKAARCFRRALDEDPNNELYQKALEMTEKAPSLHQELQKELASQQVILGSGPSLASGSAPKQQKKEDDFKYDVLGWIVLGVAVIAWMGMAKSSMPPPPPPSSYR</sequence>
<evidence type="ECO:0000256" key="10">
    <source>
        <dbReference type="ARBA" id="ARBA00023136"/>
    </source>
</evidence>
<evidence type="ECO:0000256" key="8">
    <source>
        <dbReference type="ARBA" id="ARBA00022989"/>
    </source>
</evidence>
<evidence type="ECO:0000256" key="4">
    <source>
        <dbReference type="ARBA" id="ARBA00022448"/>
    </source>
</evidence>
<feature type="repeat" description="TPR" evidence="11">
    <location>
        <begin position="89"/>
        <end position="122"/>
    </location>
</feature>
<comment type="subcellular location">
    <subcellularLocation>
        <location evidence="2">Mitochondrion outer membrane</location>
        <topology evidence="2">Single-pass membrane protein</topology>
    </subcellularLocation>
</comment>
<evidence type="ECO:0000256" key="2">
    <source>
        <dbReference type="ARBA" id="ARBA00004572"/>
    </source>
</evidence>
<keyword evidence="14" id="KW-1185">Reference proteome</keyword>
<evidence type="ECO:0008006" key="15">
    <source>
        <dbReference type="Google" id="ProtNLM"/>
    </source>
</evidence>
<keyword evidence="9" id="KW-0496">Mitochondrion</keyword>
<evidence type="ECO:0000256" key="7">
    <source>
        <dbReference type="ARBA" id="ARBA00022927"/>
    </source>
</evidence>
<dbReference type="InterPro" id="IPR019734">
    <property type="entry name" value="TPR_rpt"/>
</dbReference>
<evidence type="ECO:0000313" key="14">
    <source>
        <dbReference type="Proteomes" id="UP001497512"/>
    </source>
</evidence>
<evidence type="ECO:0000256" key="9">
    <source>
        <dbReference type="ARBA" id="ARBA00023128"/>
    </source>
</evidence>
<accession>A0ABP0UNF3</accession>
<proteinExistence type="inferred from homology"/>
<evidence type="ECO:0000256" key="6">
    <source>
        <dbReference type="ARBA" id="ARBA00022787"/>
    </source>
</evidence>
<reference evidence="13" key="1">
    <citation type="submission" date="2024-02" db="EMBL/GenBank/DDBJ databases">
        <authorList>
            <consortium name="ELIXIR-Norway"/>
            <consortium name="Elixir Norway"/>
        </authorList>
    </citation>
    <scope>NUCLEOTIDE SEQUENCE</scope>
</reference>
<evidence type="ECO:0000256" key="12">
    <source>
        <dbReference type="SAM" id="Phobius"/>
    </source>
</evidence>
<dbReference type="InterPro" id="IPR010547">
    <property type="entry name" value="TOM20_imprt_rcpt"/>
</dbReference>
<dbReference type="Pfam" id="PF06552">
    <property type="entry name" value="TOM20_plant"/>
    <property type="match status" value="1"/>
</dbReference>
<keyword evidence="11" id="KW-0802">TPR repeat</keyword>
<dbReference type="PANTHER" id="PTHR32409">
    <property type="entry name" value="MITOCHONDRIAL IMPORT RECEPTOR SUBUNIT TOM20-1-RELATED"/>
    <property type="match status" value="1"/>
</dbReference>
<evidence type="ECO:0000256" key="1">
    <source>
        <dbReference type="ARBA" id="ARBA00003450"/>
    </source>
</evidence>
<evidence type="ECO:0000313" key="13">
    <source>
        <dbReference type="EMBL" id="CAK9225375.1"/>
    </source>
</evidence>
<comment type="similarity">
    <text evidence="3">Belongs to the Tom20 family.</text>
</comment>
<keyword evidence="6" id="KW-1000">Mitochondrion outer membrane</keyword>
<dbReference type="Proteomes" id="UP001497512">
    <property type="component" value="Chromosome 5"/>
</dbReference>
<feature type="transmembrane region" description="Helical" evidence="12">
    <location>
        <begin position="176"/>
        <end position="194"/>
    </location>
</feature>
<dbReference type="PANTHER" id="PTHR32409:SF3">
    <property type="entry name" value="MITOCHONDRIAL IMPORT RECEPTOR SUBUNIT TOM20-1-RELATED"/>
    <property type="match status" value="1"/>
</dbReference>
<keyword evidence="10 12" id="KW-0472">Membrane</keyword>
<dbReference type="EMBL" id="OZ019897">
    <property type="protein sequence ID" value="CAK9225375.1"/>
    <property type="molecule type" value="Genomic_DNA"/>
</dbReference>
<keyword evidence="8 12" id="KW-1133">Transmembrane helix</keyword>
<evidence type="ECO:0000256" key="3">
    <source>
        <dbReference type="ARBA" id="ARBA00005792"/>
    </source>
</evidence>
<comment type="function">
    <text evidence="1">Central component of the receptor complex responsible for the recognition and translocation of cytosolically synthesized mitochondrial preproteins. Together with TOM22 functions as the transit peptide receptor at the surface of the mitochondrion outer membrane and facilitates the movement of preproteins into the translocation pore.</text>
</comment>
<dbReference type="Gene3D" id="1.25.40.10">
    <property type="entry name" value="Tetratricopeptide repeat domain"/>
    <property type="match status" value="1"/>
</dbReference>
<dbReference type="PROSITE" id="PS50005">
    <property type="entry name" value="TPR"/>
    <property type="match status" value="1"/>
</dbReference>
<organism evidence="13 14">
    <name type="scientific">Sphagnum troendelagicum</name>
    <dbReference type="NCBI Taxonomy" id="128251"/>
    <lineage>
        <taxon>Eukaryota</taxon>
        <taxon>Viridiplantae</taxon>
        <taxon>Streptophyta</taxon>
        <taxon>Embryophyta</taxon>
        <taxon>Bryophyta</taxon>
        <taxon>Sphagnophytina</taxon>
        <taxon>Sphagnopsida</taxon>
        <taxon>Sphagnales</taxon>
        <taxon>Sphagnaceae</taxon>
        <taxon>Sphagnum</taxon>
    </lineage>
</organism>
<protein>
    <recommendedName>
        <fullName evidence="15">Mitochondrial import receptor subunit TOM20</fullName>
    </recommendedName>
</protein>
<dbReference type="SUPFAM" id="SSF48452">
    <property type="entry name" value="TPR-like"/>
    <property type="match status" value="1"/>
</dbReference>
<keyword evidence="4" id="KW-0813">Transport</keyword>
<keyword evidence="5 12" id="KW-0812">Transmembrane</keyword>
<keyword evidence="7" id="KW-0653">Protein transport</keyword>
<evidence type="ECO:0000256" key="5">
    <source>
        <dbReference type="ARBA" id="ARBA00022692"/>
    </source>
</evidence>
<dbReference type="InterPro" id="IPR011990">
    <property type="entry name" value="TPR-like_helical_dom_sf"/>
</dbReference>
<evidence type="ECO:0000256" key="11">
    <source>
        <dbReference type="PROSITE-ProRule" id="PRU00339"/>
    </source>
</evidence>